<keyword evidence="14" id="KW-1185">Reference proteome</keyword>
<dbReference type="Pfam" id="PF02852">
    <property type="entry name" value="Pyr_redox_dim"/>
    <property type="match status" value="1"/>
</dbReference>
<evidence type="ECO:0000256" key="5">
    <source>
        <dbReference type="ARBA" id="ARBA00023002"/>
    </source>
</evidence>
<dbReference type="FunFam" id="3.30.390.30:FF:000001">
    <property type="entry name" value="Dihydrolipoyl dehydrogenase"/>
    <property type="match status" value="1"/>
</dbReference>
<dbReference type="PRINTS" id="PR00368">
    <property type="entry name" value="FADPNR"/>
</dbReference>
<dbReference type="PANTHER" id="PTHR43014">
    <property type="entry name" value="MERCURIC REDUCTASE"/>
    <property type="match status" value="1"/>
</dbReference>
<dbReference type="RefSeq" id="WP_146431898.1">
    <property type="nucleotide sequence ID" value="NZ_SJPF01000003.1"/>
</dbReference>
<dbReference type="Gene3D" id="3.30.390.30">
    <property type="match status" value="1"/>
</dbReference>
<dbReference type="InterPro" id="IPR004099">
    <property type="entry name" value="Pyr_nucl-diS_OxRdtase_dimer"/>
</dbReference>
<sequence>MNPIEMQPADQYNTALVKHAHPADWSNPIPSGRYNLIAIGGGSAGIISALGAAGLGGTSALIERGLLGGDCLNFGCVPSKSLIRSARAAHAFKTASSYGIDPVCDPRVDFEKVMERMRHARADISRHDAAHRFANLGVDVYLGSAKFVGPDSVHVDGQTLKFSRCVIATGSRPQIPPIPGLEESGYLTNETIFSLPQLPARLAVLGMGPIGTEMAQTFRRFGSEVHAIEKQSRPLSREDPGASEVIRQQLLREGVHLYLNHLVTRVEKTGDVTRITIETGGETKEIEVDALLVALGRRPNVEGLGLDKAGVEFNKRGVIVNDRLQTTNPRIFAAGDIAGSYQFTHAADAMARACLRNALFYGNERLSHMVMPRTTYTDPEVAHVGMTPGEAQEQGMKIDSYREELKNVDRAVVDGETNGFAVVHTIRGTGKVIGATIVASHAGEMIGEITLLMTTGKKLDTLASLIHCYPTQVEVLKRIADQYRRTKLSPLVKTLFQKWLAWRRR</sequence>
<dbReference type="GO" id="GO:0016152">
    <property type="term" value="F:mercury (II) reductase (NADP+) activity"/>
    <property type="evidence" value="ECO:0007669"/>
    <property type="project" value="UniProtKB-EC"/>
</dbReference>
<feature type="domain" description="Pyridine nucleotide-disulphide oxidoreductase dimerisation" evidence="11">
    <location>
        <begin position="371"/>
        <end position="478"/>
    </location>
</feature>
<evidence type="ECO:0000256" key="1">
    <source>
        <dbReference type="ARBA" id="ARBA00007532"/>
    </source>
</evidence>
<reference evidence="13 14" key="1">
    <citation type="submission" date="2019-02" db="EMBL/GenBank/DDBJ databases">
        <title>Deep-cultivation of Planctomycetes and their phenomic and genomic characterization uncovers novel biology.</title>
        <authorList>
            <person name="Wiegand S."/>
            <person name="Jogler M."/>
            <person name="Boedeker C."/>
            <person name="Pinto D."/>
            <person name="Vollmers J."/>
            <person name="Rivas-Marin E."/>
            <person name="Kohn T."/>
            <person name="Peeters S.H."/>
            <person name="Heuer A."/>
            <person name="Rast P."/>
            <person name="Oberbeckmann S."/>
            <person name="Bunk B."/>
            <person name="Jeske O."/>
            <person name="Meyerdierks A."/>
            <person name="Storesund J.E."/>
            <person name="Kallscheuer N."/>
            <person name="Luecker S."/>
            <person name="Lage O.M."/>
            <person name="Pohl T."/>
            <person name="Merkel B.J."/>
            <person name="Hornburger P."/>
            <person name="Mueller R.-W."/>
            <person name="Bruemmer F."/>
            <person name="Labrenz M."/>
            <person name="Spormann A.M."/>
            <person name="Op Den Camp H."/>
            <person name="Overmann J."/>
            <person name="Amann R."/>
            <person name="Jetten M.S.M."/>
            <person name="Mascher T."/>
            <person name="Medema M.H."/>
            <person name="Devos D.P."/>
            <person name="Kaster A.-K."/>
            <person name="Ovreas L."/>
            <person name="Rohde M."/>
            <person name="Galperin M.Y."/>
            <person name="Jogler C."/>
        </authorList>
    </citation>
    <scope>NUCLEOTIDE SEQUENCE [LARGE SCALE GENOMIC DNA]</scope>
    <source>
        <strain evidence="13 14">Enr8</strain>
    </source>
</reference>
<keyword evidence="8" id="KW-0547">Nucleotide-binding</keyword>
<dbReference type="PANTHER" id="PTHR43014:SF2">
    <property type="entry name" value="MERCURIC REDUCTASE"/>
    <property type="match status" value="1"/>
</dbReference>
<dbReference type="PIRSF" id="PIRSF000350">
    <property type="entry name" value="Mercury_reductase_MerA"/>
    <property type="match status" value="1"/>
</dbReference>
<dbReference type="GO" id="GO:0003955">
    <property type="term" value="F:NAD(P)H dehydrogenase (quinone) activity"/>
    <property type="evidence" value="ECO:0007669"/>
    <property type="project" value="TreeGrafter"/>
</dbReference>
<evidence type="ECO:0000256" key="4">
    <source>
        <dbReference type="ARBA" id="ARBA00022857"/>
    </source>
</evidence>
<dbReference type="AlphaFoldDB" id="A0A5C5V2H0"/>
<dbReference type="GO" id="GO:0050660">
    <property type="term" value="F:flavin adenine dinucleotide binding"/>
    <property type="evidence" value="ECO:0007669"/>
    <property type="project" value="TreeGrafter"/>
</dbReference>
<feature type="binding site" evidence="8">
    <location>
        <position position="229"/>
    </location>
    <ligand>
        <name>NAD(+)</name>
        <dbReference type="ChEBI" id="CHEBI:57540"/>
    </ligand>
</feature>
<dbReference type="InterPro" id="IPR023753">
    <property type="entry name" value="FAD/NAD-binding_dom"/>
</dbReference>
<evidence type="ECO:0000256" key="9">
    <source>
        <dbReference type="PIRSR" id="PIRSR000350-4"/>
    </source>
</evidence>
<evidence type="ECO:0000313" key="14">
    <source>
        <dbReference type="Proteomes" id="UP000318878"/>
    </source>
</evidence>
<evidence type="ECO:0000259" key="11">
    <source>
        <dbReference type="Pfam" id="PF02852"/>
    </source>
</evidence>
<keyword evidence="4" id="KW-0521">NADP</keyword>
<evidence type="ECO:0000256" key="7">
    <source>
        <dbReference type="ARBA" id="ARBA00023284"/>
    </source>
</evidence>
<dbReference type="InterPro" id="IPR036188">
    <property type="entry name" value="FAD/NAD-bd_sf"/>
</dbReference>
<evidence type="ECO:0000259" key="12">
    <source>
        <dbReference type="Pfam" id="PF07992"/>
    </source>
</evidence>
<dbReference type="InterPro" id="IPR001100">
    <property type="entry name" value="Pyr_nuc-diS_OxRdtase"/>
</dbReference>
<evidence type="ECO:0000256" key="10">
    <source>
        <dbReference type="RuleBase" id="RU003691"/>
    </source>
</evidence>
<feature type="disulfide bond" description="Redox-active" evidence="9">
    <location>
        <begin position="71"/>
        <end position="76"/>
    </location>
</feature>
<dbReference type="EC" id="1.16.1.1" evidence="13"/>
<dbReference type="Gene3D" id="3.50.50.60">
    <property type="entry name" value="FAD/NAD(P)-binding domain"/>
    <property type="match status" value="2"/>
</dbReference>
<accession>A0A5C5V2H0</accession>
<name>A0A5C5V2H0_9BACT</name>
<keyword evidence="7 10" id="KW-0676">Redox-active center</keyword>
<gene>
    <name evidence="13" type="primary">merA</name>
    <name evidence="13" type="ORF">Enr8_24830</name>
</gene>
<dbReference type="EMBL" id="SJPF01000003">
    <property type="protein sequence ID" value="TWT32678.1"/>
    <property type="molecule type" value="Genomic_DNA"/>
</dbReference>
<feature type="binding site" evidence="8">
    <location>
        <position position="336"/>
    </location>
    <ligand>
        <name>FAD</name>
        <dbReference type="ChEBI" id="CHEBI:57692"/>
    </ligand>
</feature>
<dbReference type="InterPro" id="IPR012999">
    <property type="entry name" value="Pyr_OxRdtase_I_AS"/>
</dbReference>
<protein>
    <submittedName>
        <fullName evidence="13">Mercuric reductase</fullName>
        <ecNumber evidence="13">1.16.1.1</ecNumber>
    </submittedName>
</protein>
<comment type="cofactor">
    <cofactor evidence="8">
        <name>FAD</name>
        <dbReference type="ChEBI" id="CHEBI:57692"/>
    </cofactor>
    <text evidence="8">Binds 1 FAD per subunit.</text>
</comment>
<keyword evidence="6" id="KW-1015">Disulfide bond</keyword>
<keyword evidence="5 10" id="KW-0560">Oxidoreductase</keyword>
<dbReference type="InterPro" id="IPR016156">
    <property type="entry name" value="FAD/NAD-linked_Rdtase_dimer_sf"/>
</dbReference>
<feature type="binding site" evidence="8">
    <location>
        <begin position="206"/>
        <end position="213"/>
    </location>
    <ligand>
        <name>NAD(+)</name>
        <dbReference type="ChEBI" id="CHEBI:57540"/>
    </ligand>
</feature>
<evidence type="ECO:0000256" key="2">
    <source>
        <dbReference type="ARBA" id="ARBA00022630"/>
    </source>
</evidence>
<dbReference type="Proteomes" id="UP000318878">
    <property type="component" value="Unassembled WGS sequence"/>
</dbReference>
<dbReference type="SUPFAM" id="SSF51905">
    <property type="entry name" value="FAD/NAD(P)-binding domain"/>
    <property type="match status" value="1"/>
</dbReference>
<dbReference type="SUPFAM" id="SSF55424">
    <property type="entry name" value="FAD/NAD-linked reductases, dimerisation (C-terminal) domain"/>
    <property type="match status" value="1"/>
</dbReference>
<proteinExistence type="inferred from homology"/>
<evidence type="ECO:0000313" key="13">
    <source>
        <dbReference type="EMBL" id="TWT32678.1"/>
    </source>
</evidence>
<organism evidence="13 14">
    <name type="scientific">Blastopirellula retiformator</name>
    <dbReference type="NCBI Taxonomy" id="2527970"/>
    <lineage>
        <taxon>Bacteria</taxon>
        <taxon>Pseudomonadati</taxon>
        <taxon>Planctomycetota</taxon>
        <taxon>Planctomycetia</taxon>
        <taxon>Pirellulales</taxon>
        <taxon>Pirellulaceae</taxon>
        <taxon>Blastopirellula</taxon>
    </lineage>
</organism>
<dbReference type="PROSITE" id="PS00076">
    <property type="entry name" value="PYRIDINE_REDOX_1"/>
    <property type="match status" value="1"/>
</dbReference>
<evidence type="ECO:0000256" key="6">
    <source>
        <dbReference type="ARBA" id="ARBA00023157"/>
    </source>
</evidence>
<comment type="similarity">
    <text evidence="1 10">Belongs to the class-I pyridine nucleotide-disulfide oxidoreductase family.</text>
</comment>
<feature type="binding site" evidence="8">
    <location>
        <position position="296"/>
    </location>
    <ligand>
        <name>NAD(+)</name>
        <dbReference type="ChEBI" id="CHEBI:57540"/>
    </ligand>
</feature>
<dbReference type="PRINTS" id="PR00411">
    <property type="entry name" value="PNDRDTASEI"/>
</dbReference>
<keyword evidence="8" id="KW-0520">NAD</keyword>
<feature type="domain" description="FAD/NAD(P)-binding" evidence="12">
    <location>
        <begin position="35"/>
        <end position="351"/>
    </location>
</feature>
<feature type="binding site" evidence="8">
    <location>
        <position position="80"/>
    </location>
    <ligand>
        <name>FAD</name>
        <dbReference type="ChEBI" id="CHEBI:57692"/>
    </ligand>
</feature>
<feature type="binding site" evidence="8">
    <location>
        <begin position="169"/>
        <end position="171"/>
    </location>
    <ligand>
        <name>FAD</name>
        <dbReference type="ChEBI" id="CHEBI:57692"/>
    </ligand>
</feature>
<dbReference type="Pfam" id="PF07992">
    <property type="entry name" value="Pyr_redox_2"/>
    <property type="match status" value="1"/>
</dbReference>
<dbReference type="NCBIfam" id="NF004991">
    <property type="entry name" value="PRK06370.1-3"/>
    <property type="match status" value="1"/>
</dbReference>
<dbReference type="OrthoDB" id="230580at2"/>
<keyword evidence="2 10" id="KW-0285">Flavoprotein</keyword>
<evidence type="ECO:0000256" key="3">
    <source>
        <dbReference type="ARBA" id="ARBA00022827"/>
    </source>
</evidence>
<keyword evidence="3 8" id="KW-0274">FAD</keyword>
<dbReference type="GO" id="GO:0016668">
    <property type="term" value="F:oxidoreductase activity, acting on a sulfur group of donors, NAD(P) as acceptor"/>
    <property type="evidence" value="ECO:0007669"/>
    <property type="project" value="InterPro"/>
</dbReference>
<evidence type="ECO:0000256" key="8">
    <source>
        <dbReference type="PIRSR" id="PIRSR000350-3"/>
    </source>
</evidence>
<comment type="caution">
    <text evidence="13">The sequence shown here is derived from an EMBL/GenBank/DDBJ whole genome shotgun (WGS) entry which is preliminary data.</text>
</comment>